<dbReference type="Pfam" id="PF14060">
    <property type="entry name" value="DUF4252"/>
    <property type="match status" value="1"/>
</dbReference>
<reference evidence="2" key="1">
    <citation type="submission" date="2021-01" db="EMBL/GenBank/DDBJ databases">
        <title>Fulvivirga kasyanovii gen. nov., sp nov., a novel member of the phylum Bacteroidetes isolated from seawater in a mussel farm.</title>
        <authorList>
            <person name="Zhao L.-H."/>
            <person name="Wang Z.-J."/>
        </authorList>
    </citation>
    <scope>NUCLEOTIDE SEQUENCE</scope>
    <source>
        <strain evidence="2">2943</strain>
    </source>
</reference>
<keyword evidence="1" id="KW-0732">Signal</keyword>
<gene>
    <name evidence="2" type="ORF">JL102_17800</name>
</gene>
<evidence type="ECO:0000313" key="3">
    <source>
        <dbReference type="Proteomes" id="UP000659388"/>
    </source>
</evidence>
<dbReference type="Proteomes" id="UP000659388">
    <property type="component" value="Unassembled WGS sequence"/>
</dbReference>
<dbReference type="RefSeq" id="WP_202245803.1">
    <property type="nucleotide sequence ID" value="NZ_JAESIY010000010.1"/>
</dbReference>
<dbReference type="EMBL" id="JAESIY010000010">
    <property type="protein sequence ID" value="MBL3658010.1"/>
    <property type="molecule type" value="Genomic_DNA"/>
</dbReference>
<evidence type="ECO:0000313" key="2">
    <source>
        <dbReference type="EMBL" id="MBL3658010.1"/>
    </source>
</evidence>
<comment type="caution">
    <text evidence="2">The sequence shown here is derived from an EMBL/GenBank/DDBJ whole genome shotgun (WGS) entry which is preliminary data.</text>
</comment>
<dbReference type="AlphaFoldDB" id="A0A937F971"/>
<organism evidence="2 3">
    <name type="scientific">Fulvivirga sediminis</name>
    <dbReference type="NCBI Taxonomy" id="2803949"/>
    <lineage>
        <taxon>Bacteria</taxon>
        <taxon>Pseudomonadati</taxon>
        <taxon>Bacteroidota</taxon>
        <taxon>Cytophagia</taxon>
        <taxon>Cytophagales</taxon>
        <taxon>Fulvivirgaceae</taxon>
        <taxon>Fulvivirga</taxon>
    </lineage>
</organism>
<proteinExistence type="predicted"/>
<feature type="chain" id="PRO_5037934198" evidence="1">
    <location>
        <begin position="19"/>
        <end position="156"/>
    </location>
</feature>
<protein>
    <submittedName>
        <fullName evidence="2">DUF4252 domain-containing protein</fullName>
    </submittedName>
</protein>
<sequence>MKLLLLMLAVLLPLVLSAQSKTTRDFSEDHEEGTSFFFYKNTLKMLNQTDSEEFDELIKDIDKMKYFVVEKKGDNINKGTYAELVKGYKSEQFESLMNMRHEGMKVDVYIQEDEGVTTGLVFLMNDESSLSILDIKGSVPLNKLANIISKVREFKP</sequence>
<accession>A0A937F971</accession>
<name>A0A937F971_9BACT</name>
<evidence type="ECO:0000256" key="1">
    <source>
        <dbReference type="SAM" id="SignalP"/>
    </source>
</evidence>
<keyword evidence="3" id="KW-1185">Reference proteome</keyword>
<feature type="signal peptide" evidence="1">
    <location>
        <begin position="1"/>
        <end position="18"/>
    </location>
</feature>
<dbReference type="InterPro" id="IPR025348">
    <property type="entry name" value="DUF4252"/>
</dbReference>